<dbReference type="AlphaFoldDB" id="A0A521ADE8"/>
<name>A0A521ADE8_9RHOB</name>
<sequence>MKRFLAAAALALLPGFGFSETPCCATGDLGLIIERATGSLLVVDRSDRAAIGRVEGLGDLSHASMTYSPDERFAYVFGRDGGLTKVDMLTHEIVARTIQAGNSIGGAISDDGKLVAVSNYTPGGVKVFDADTLALVADIPAPGKTIGLADLPGRRFIWAVWDSGEAYLGDFSGAEPVITNLGHIGKNPFDAVVTDDAHTYLIGLFGEKGVTAIDLWDDTPKPTRFLNDYGKDKEDMPVYKMPHLQGWAFTEGQFVLPAVGQYDLLWVNRETLEQVATTPVHGQPVFIIAQPASPYVWVNFATPRNGVVQVVDSRTHQVVKTLEPGKAVLHMEFAPRGAEVWVSVRDENKIVIYDTRTFEKKAEIAAQAPSGIFFTARAHQPGL</sequence>
<dbReference type="OrthoDB" id="145213at2"/>
<gene>
    <name evidence="2" type="ORF">SAMN06265173_10176</name>
</gene>
<keyword evidence="1" id="KW-0732">Signal</keyword>
<dbReference type="InterPro" id="IPR011048">
    <property type="entry name" value="Haem_d1_sf"/>
</dbReference>
<proteinExistence type="predicted"/>
<dbReference type="CDD" id="cd20778">
    <property type="entry name" value="8prop_hemeD1_NirF"/>
    <property type="match status" value="1"/>
</dbReference>
<evidence type="ECO:0000313" key="3">
    <source>
        <dbReference type="Proteomes" id="UP000316030"/>
    </source>
</evidence>
<dbReference type="Pfam" id="PF02239">
    <property type="entry name" value="Cytochrom_D1"/>
    <property type="match status" value="1"/>
</dbReference>
<dbReference type="Gene3D" id="2.140.10.20">
    <property type="entry name" value="C-terminal (heme d1) domain of cytochrome cd1-nitrite reductase"/>
    <property type="match status" value="1"/>
</dbReference>
<evidence type="ECO:0000256" key="1">
    <source>
        <dbReference type="SAM" id="SignalP"/>
    </source>
</evidence>
<accession>A0A521ADE8</accession>
<dbReference type="PANTHER" id="PTHR47197">
    <property type="entry name" value="PROTEIN NIRF"/>
    <property type="match status" value="1"/>
</dbReference>
<dbReference type="InterPro" id="IPR051200">
    <property type="entry name" value="Host-pathogen_enzymatic-act"/>
</dbReference>
<feature type="signal peptide" evidence="1">
    <location>
        <begin position="1"/>
        <end position="19"/>
    </location>
</feature>
<keyword evidence="3" id="KW-1185">Reference proteome</keyword>
<dbReference type="RefSeq" id="WP_142491398.1">
    <property type="nucleotide sequence ID" value="NZ_FXTO01000001.1"/>
</dbReference>
<reference evidence="2 3" key="1">
    <citation type="submission" date="2017-05" db="EMBL/GenBank/DDBJ databases">
        <authorList>
            <person name="Varghese N."/>
            <person name="Submissions S."/>
        </authorList>
    </citation>
    <scope>NUCLEOTIDE SEQUENCE [LARGE SCALE GENOMIC DNA]</scope>
    <source>
        <strain evidence="2 3">DSM 29506</strain>
    </source>
</reference>
<dbReference type="EMBL" id="FXTO01000001">
    <property type="protein sequence ID" value="SMO32835.1"/>
    <property type="molecule type" value="Genomic_DNA"/>
</dbReference>
<dbReference type="Proteomes" id="UP000316030">
    <property type="component" value="Unassembled WGS sequence"/>
</dbReference>
<feature type="chain" id="PRO_5021932145" evidence="1">
    <location>
        <begin position="20"/>
        <end position="383"/>
    </location>
</feature>
<dbReference type="InterPro" id="IPR003143">
    <property type="entry name" value="Cyt_cd1_C_sf"/>
</dbReference>
<dbReference type="PANTHER" id="PTHR47197:SF3">
    <property type="entry name" value="DIHYDRO-HEME D1 DEHYDROGENASE"/>
    <property type="match status" value="1"/>
</dbReference>
<evidence type="ECO:0000313" key="2">
    <source>
        <dbReference type="EMBL" id="SMO32835.1"/>
    </source>
</evidence>
<protein>
    <submittedName>
        <fullName evidence="2">Protein NirF</fullName>
    </submittedName>
</protein>
<organism evidence="2 3">
    <name type="scientific">Thalassovita litoralis</name>
    <dbReference type="NCBI Taxonomy" id="1010611"/>
    <lineage>
        <taxon>Bacteria</taxon>
        <taxon>Pseudomonadati</taxon>
        <taxon>Pseudomonadota</taxon>
        <taxon>Alphaproteobacteria</taxon>
        <taxon>Rhodobacterales</taxon>
        <taxon>Roseobacteraceae</taxon>
        <taxon>Thalassovita</taxon>
    </lineage>
</organism>
<dbReference type="SUPFAM" id="SSF51004">
    <property type="entry name" value="C-terminal (heme d1) domain of cytochrome cd1-nitrite reductase"/>
    <property type="match status" value="1"/>
</dbReference>